<organism evidence="1 2">
    <name type="scientific">Ruminococcus turbiniformis</name>
    <dbReference type="NCBI Taxonomy" id="2881258"/>
    <lineage>
        <taxon>Bacteria</taxon>
        <taxon>Bacillati</taxon>
        <taxon>Bacillota</taxon>
        <taxon>Clostridia</taxon>
        <taxon>Eubacteriales</taxon>
        <taxon>Oscillospiraceae</taxon>
        <taxon>Ruminococcus</taxon>
    </lineage>
</organism>
<name>A0ABS8FW62_9FIRM</name>
<protein>
    <submittedName>
        <fullName evidence="1">Uncharacterized protein</fullName>
    </submittedName>
</protein>
<proteinExistence type="predicted"/>
<gene>
    <name evidence="1" type="ORF">LKD70_07610</name>
</gene>
<accession>A0ABS8FW62</accession>
<dbReference type="EMBL" id="JAJEQX010000011">
    <property type="protein sequence ID" value="MCC2254291.1"/>
    <property type="molecule type" value="Genomic_DNA"/>
</dbReference>
<dbReference type="RefSeq" id="WP_227707432.1">
    <property type="nucleotide sequence ID" value="NZ_JAJEQX010000011.1"/>
</dbReference>
<evidence type="ECO:0000313" key="2">
    <source>
        <dbReference type="Proteomes" id="UP001198151"/>
    </source>
</evidence>
<reference evidence="1 2" key="1">
    <citation type="submission" date="2021-10" db="EMBL/GenBank/DDBJ databases">
        <title>Anaerobic single-cell dispensing facilitates the cultivation of human gut bacteria.</title>
        <authorList>
            <person name="Afrizal A."/>
        </authorList>
    </citation>
    <scope>NUCLEOTIDE SEQUENCE [LARGE SCALE GENOMIC DNA]</scope>
    <source>
        <strain evidence="1 2">CLA-AA-H200</strain>
    </source>
</reference>
<sequence>MKYLVYGPTIMNDIVYADGTTDKYHMGGVVFCMAGIKLWDDDVLYISNVGDPYGIGD</sequence>
<dbReference type="Proteomes" id="UP001198151">
    <property type="component" value="Unassembled WGS sequence"/>
</dbReference>
<comment type="caution">
    <text evidence="1">The sequence shown here is derived from an EMBL/GenBank/DDBJ whole genome shotgun (WGS) entry which is preliminary data.</text>
</comment>
<evidence type="ECO:0000313" key="1">
    <source>
        <dbReference type="EMBL" id="MCC2254291.1"/>
    </source>
</evidence>
<keyword evidence="2" id="KW-1185">Reference proteome</keyword>